<keyword evidence="2" id="KW-1185">Reference proteome</keyword>
<dbReference type="EMBL" id="JAENHL010000007">
    <property type="protein sequence ID" value="MBK1868283.1"/>
    <property type="molecule type" value="Genomic_DNA"/>
</dbReference>
<accession>A0ACC5R7E2</accession>
<sequence>MTREADPYAAAARALGGDIRLITGISINDIKAMGGLIYGQNELLSEIAVLAEQQCVASASGQQVARAILATMVRHGFFDPQIYRQLSEVTPHDQD</sequence>
<comment type="caution">
    <text evidence="1">The sequence shown here is derived from an EMBL/GenBank/DDBJ whole genome shotgun (WGS) entry which is preliminary data.</text>
</comment>
<dbReference type="Proteomes" id="UP000616151">
    <property type="component" value="Unassembled WGS sequence"/>
</dbReference>
<protein>
    <submittedName>
        <fullName evidence="1">Uncharacterized protein</fullName>
    </submittedName>
</protein>
<organism evidence="1 2">
    <name type="scientific">Taklimakanibacter albus</name>
    <dbReference type="NCBI Taxonomy" id="2800327"/>
    <lineage>
        <taxon>Bacteria</taxon>
        <taxon>Pseudomonadati</taxon>
        <taxon>Pseudomonadota</taxon>
        <taxon>Alphaproteobacteria</taxon>
        <taxon>Hyphomicrobiales</taxon>
        <taxon>Aestuariivirgaceae</taxon>
        <taxon>Taklimakanibacter</taxon>
    </lineage>
</organism>
<reference evidence="1" key="1">
    <citation type="submission" date="2021-01" db="EMBL/GenBank/DDBJ databases">
        <authorList>
            <person name="Sun Q."/>
        </authorList>
    </citation>
    <scope>NUCLEOTIDE SEQUENCE</scope>
    <source>
        <strain evidence="1">YIM B02566</strain>
    </source>
</reference>
<evidence type="ECO:0000313" key="1">
    <source>
        <dbReference type="EMBL" id="MBK1868283.1"/>
    </source>
</evidence>
<gene>
    <name evidence="1" type="ORF">JHL16_18160</name>
</gene>
<name>A0ACC5R7E2_9HYPH</name>
<proteinExistence type="predicted"/>
<evidence type="ECO:0000313" key="2">
    <source>
        <dbReference type="Proteomes" id="UP000616151"/>
    </source>
</evidence>